<dbReference type="GO" id="GO:0000271">
    <property type="term" value="P:polysaccharide biosynthetic process"/>
    <property type="evidence" value="ECO:0007669"/>
    <property type="project" value="UniProtKB-KW"/>
</dbReference>
<dbReference type="InterPro" id="IPR021520">
    <property type="entry name" value="Stealth_CR2"/>
</dbReference>
<dbReference type="PANTHER" id="PTHR24045">
    <property type="match status" value="1"/>
</dbReference>
<feature type="domain" description="Stealth protein CR2 conserved region 2" evidence="4">
    <location>
        <begin position="37"/>
        <end position="139"/>
    </location>
</feature>
<evidence type="ECO:0000313" key="7">
    <source>
        <dbReference type="EMBL" id="MCA9381792.1"/>
    </source>
</evidence>
<accession>A0A955RHC4</accession>
<name>A0A955RHC4_9BACT</name>
<dbReference type="InterPro" id="IPR047141">
    <property type="entry name" value="Stealth"/>
</dbReference>
<evidence type="ECO:0000256" key="3">
    <source>
        <dbReference type="ARBA" id="ARBA00023169"/>
    </source>
</evidence>
<reference evidence="7" key="2">
    <citation type="journal article" date="2021" name="Microbiome">
        <title>Successional dynamics and alternative stable states in a saline activated sludge microbial community over 9 years.</title>
        <authorList>
            <person name="Wang Y."/>
            <person name="Ye J."/>
            <person name="Ju F."/>
            <person name="Liu L."/>
            <person name="Boyd J.A."/>
            <person name="Deng Y."/>
            <person name="Parks D.H."/>
            <person name="Jiang X."/>
            <person name="Yin X."/>
            <person name="Woodcroft B.J."/>
            <person name="Tyson G.W."/>
            <person name="Hugenholtz P."/>
            <person name="Polz M.F."/>
            <person name="Zhang T."/>
        </authorList>
    </citation>
    <scope>NUCLEOTIDE SEQUENCE</scope>
    <source>
        <strain evidence="7">HKST-UBA10</strain>
    </source>
</reference>
<sequence>MDIDFVVTWVDGNDPKWFAEYSKYNPNQISDANHKSRFRDWGTFRYLFRAFDKFTPWVNKIHLVTMDQKPEWLNTKADKLNLVSHRDIFLDDSYLPTFNSYAIEANINHIKELSKYFVLFNDDQLILKPVKTDEFFVNNLPRDFLIQRPFKSIIAKHLFPNNTWIQTVSYAMKLVNQQYDKHQSIQKYRDLYYNNVYGIRGNLLNRVSNLFYRFFDFEHYHHPQPYLKDVLDEVDAIYQNDMERTRSHKFRQPDDLIHYISRYTQLVTGRFVPQYNQNFKTVNIQSIKDAEAFIKLLKIYKHVCINDSPNLSDENFQIASSLVTKRLDELLPEKSSFEI</sequence>
<feature type="domain" description="Stealth protein CR1 conserved region 1" evidence="5">
    <location>
        <begin position="1"/>
        <end position="27"/>
    </location>
</feature>
<keyword evidence="2" id="KW-0808">Transferase</keyword>
<dbReference type="Pfam" id="PF17102">
    <property type="entry name" value="Stealth_CR3"/>
    <property type="match status" value="1"/>
</dbReference>
<evidence type="ECO:0000259" key="6">
    <source>
        <dbReference type="Pfam" id="PF17102"/>
    </source>
</evidence>
<evidence type="ECO:0000256" key="1">
    <source>
        <dbReference type="ARBA" id="ARBA00007583"/>
    </source>
</evidence>
<dbReference type="EMBL" id="JAGQLG010000004">
    <property type="protein sequence ID" value="MCA9381792.1"/>
    <property type="molecule type" value="Genomic_DNA"/>
</dbReference>
<dbReference type="InterPro" id="IPR031357">
    <property type="entry name" value="Stealth_CR3"/>
</dbReference>
<dbReference type="GO" id="GO:0016772">
    <property type="term" value="F:transferase activity, transferring phosphorus-containing groups"/>
    <property type="evidence" value="ECO:0007669"/>
    <property type="project" value="InterPro"/>
</dbReference>
<evidence type="ECO:0000313" key="8">
    <source>
        <dbReference type="Proteomes" id="UP000782843"/>
    </source>
</evidence>
<comment type="similarity">
    <text evidence="1">Belongs to the stealth family.</text>
</comment>
<evidence type="ECO:0000259" key="4">
    <source>
        <dbReference type="Pfam" id="PF11380"/>
    </source>
</evidence>
<organism evidence="7 8">
    <name type="scientific">Candidatus Dojkabacteria bacterium</name>
    <dbReference type="NCBI Taxonomy" id="2099670"/>
    <lineage>
        <taxon>Bacteria</taxon>
        <taxon>Candidatus Dojkabacteria</taxon>
    </lineage>
</organism>
<keyword evidence="3" id="KW-0270">Exopolysaccharide synthesis</keyword>
<dbReference type="Proteomes" id="UP000782843">
    <property type="component" value="Unassembled WGS sequence"/>
</dbReference>
<dbReference type="PANTHER" id="PTHR24045:SF0">
    <property type="entry name" value="N-ACETYLGLUCOSAMINE-1-PHOSPHOTRANSFERASE SUBUNITS ALPHA_BETA"/>
    <property type="match status" value="1"/>
</dbReference>
<dbReference type="AlphaFoldDB" id="A0A955RHC4"/>
<dbReference type="Pfam" id="PF11380">
    <property type="entry name" value="Stealth_CR2"/>
    <property type="match status" value="1"/>
</dbReference>
<reference evidence="7" key="1">
    <citation type="submission" date="2020-04" db="EMBL/GenBank/DDBJ databases">
        <authorList>
            <person name="Zhang T."/>
        </authorList>
    </citation>
    <scope>NUCLEOTIDE SEQUENCE</scope>
    <source>
        <strain evidence="7">HKST-UBA10</strain>
    </source>
</reference>
<dbReference type="Pfam" id="PF17101">
    <property type="entry name" value="Stealth_CR1"/>
    <property type="match status" value="1"/>
</dbReference>
<protein>
    <submittedName>
        <fullName evidence="7">Stealth CR1 domain-containing protein</fullName>
    </submittedName>
</protein>
<evidence type="ECO:0000256" key="2">
    <source>
        <dbReference type="ARBA" id="ARBA00022679"/>
    </source>
</evidence>
<gene>
    <name evidence="7" type="ORF">KC660_00095</name>
</gene>
<comment type="caution">
    <text evidence="7">The sequence shown here is derived from an EMBL/GenBank/DDBJ whole genome shotgun (WGS) entry which is preliminary data.</text>
</comment>
<feature type="domain" description="Stealth protein CR3 conserved region 3" evidence="6">
    <location>
        <begin position="221"/>
        <end position="256"/>
    </location>
</feature>
<evidence type="ECO:0000259" key="5">
    <source>
        <dbReference type="Pfam" id="PF17101"/>
    </source>
</evidence>
<proteinExistence type="inferred from homology"/>
<dbReference type="InterPro" id="IPR031358">
    <property type="entry name" value="Stealth_CR1"/>
</dbReference>